<sequence>MLSTFARFLSIPKDELIGDLYNTLKTTYSPKTLNIFDVTPDTSCSSGLQLLLEMKDAQWPDGVKRHVQRHQDVMALLQPHIESGDVHALSLNLK</sequence>
<protein>
    <submittedName>
        <fullName evidence="1">Sec23/Sec24 trunk domain</fullName>
    </submittedName>
</protein>
<proteinExistence type="predicted"/>
<accession>A0A8J6B499</accession>
<keyword evidence="2" id="KW-1185">Reference proteome</keyword>
<evidence type="ECO:0000313" key="2">
    <source>
        <dbReference type="Proteomes" id="UP000717585"/>
    </source>
</evidence>
<comment type="caution">
    <text evidence="1">The sequence shown here is derived from an EMBL/GenBank/DDBJ whole genome shotgun (WGS) entry which is preliminary data.</text>
</comment>
<dbReference type="SUPFAM" id="SSF82657">
    <property type="entry name" value="BolA-like"/>
    <property type="match status" value="1"/>
</dbReference>
<organism evidence="1 2">
    <name type="scientific">Carpediemonas membranifera</name>
    <dbReference type="NCBI Taxonomy" id="201153"/>
    <lineage>
        <taxon>Eukaryota</taxon>
        <taxon>Metamonada</taxon>
        <taxon>Carpediemonas-like organisms</taxon>
        <taxon>Carpediemonas</taxon>
    </lineage>
</organism>
<name>A0A8J6B499_9EUKA</name>
<dbReference type="AlphaFoldDB" id="A0A8J6B499"/>
<dbReference type="EMBL" id="JAHDYR010000067">
    <property type="protein sequence ID" value="KAG9389727.1"/>
    <property type="molecule type" value="Genomic_DNA"/>
</dbReference>
<evidence type="ECO:0000313" key="1">
    <source>
        <dbReference type="EMBL" id="KAG9389727.1"/>
    </source>
</evidence>
<dbReference type="Proteomes" id="UP000717585">
    <property type="component" value="Unassembled WGS sequence"/>
</dbReference>
<dbReference type="InterPro" id="IPR036065">
    <property type="entry name" value="BolA-like_sf"/>
</dbReference>
<gene>
    <name evidence="1" type="ORF">J8273_8401</name>
</gene>
<dbReference type="Gene3D" id="3.30.300.90">
    <property type="entry name" value="BolA-like"/>
    <property type="match status" value="1"/>
</dbReference>
<reference evidence="1" key="1">
    <citation type="submission" date="2021-05" db="EMBL/GenBank/DDBJ databases">
        <title>A free-living protist that lacks canonical eukaryotic 1 DNA replication and segregation systems.</title>
        <authorList>
            <person name="Salas-Leiva D.E."/>
            <person name="Tromer E.C."/>
            <person name="Curtis B.A."/>
            <person name="Jerlstrom-Hultqvist J."/>
            <person name="Kolisko M."/>
            <person name="Yi Z."/>
            <person name="Salas-Leiva J.S."/>
            <person name="Gallot-Lavallee L."/>
            <person name="Kops G.J.P.L."/>
            <person name="Archibald J.M."/>
            <person name="Simpson A.G.B."/>
            <person name="Roger A.J."/>
        </authorList>
    </citation>
    <scope>NUCLEOTIDE SEQUENCE</scope>
    <source>
        <strain evidence="1">BICM</strain>
    </source>
</reference>